<evidence type="ECO:0000313" key="4">
    <source>
        <dbReference type="Proteomes" id="UP000035642"/>
    </source>
</evidence>
<feature type="binding site" evidence="1">
    <location>
        <position position="14"/>
    </location>
    <ligand>
        <name>Zn(2+)</name>
        <dbReference type="ChEBI" id="CHEBI:29105"/>
        <note>catalytic</note>
    </ligand>
</feature>
<feature type="domain" description="Peptidase M12A" evidence="3">
    <location>
        <begin position="1"/>
        <end position="121"/>
    </location>
</feature>
<keyword evidence="1 2" id="KW-0479">Metal-binding</keyword>
<dbReference type="PROSITE" id="PS51864">
    <property type="entry name" value="ASTACIN"/>
    <property type="match status" value="1"/>
</dbReference>
<comment type="cofactor">
    <cofactor evidence="1 2">
        <name>Zn(2+)</name>
        <dbReference type="ChEBI" id="CHEBI:29105"/>
    </cofactor>
    <text evidence="1 2">Binds 1 zinc ion per subunit.</text>
</comment>
<dbReference type="EC" id="3.4.24.-" evidence="2"/>
<name>A0A0K0DNI1_ANGCA</name>
<reference evidence="4" key="1">
    <citation type="submission" date="2012-09" db="EMBL/GenBank/DDBJ databases">
        <authorList>
            <person name="Martin A.A."/>
        </authorList>
    </citation>
    <scope>NUCLEOTIDE SEQUENCE</scope>
</reference>
<keyword evidence="1 2" id="KW-0862">Zinc</keyword>
<keyword evidence="1 2" id="KW-0645">Protease</keyword>
<dbReference type="SUPFAM" id="SSF55486">
    <property type="entry name" value="Metalloproteases ('zincins'), catalytic domain"/>
    <property type="match status" value="1"/>
</dbReference>
<dbReference type="PANTHER" id="PTHR10127">
    <property type="entry name" value="DISCOIDIN, CUB, EGF, LAMININ , AND ZINC METALLOPROTEASE DOMAIN CONTAINING"/>
    <property type="match status" value="1"/>
</dbReference>
<keyword evidence="1 2" id="KW-0378">Hydrolase</keyword>
<reference evidence="5" key="2">
    <citation type="submission" date="2017-02" db="UniProtKB">
        <authorList>
            <consortium name="WormBaseParasite"/>
        </authorList>
    </citation>
    <scope>IDENTIFICATION</scope>
</reference>
<feature type="binding site" evidence="1">
    <location>
        <position position="20"/>
    </location>
    <ligand>
        <name>Zn(2+)</name>
        <dbReference type="ChEBI" id="CHEBI:29105"/>
        <note>catalytic</note>
    </ligand>
</feature>
<dbReference type="GO" id="GO:0004222">
    <property type="term" value="F:metalloendopeptidase activity"/>
    <property type="evidence" value="ECO:0007669"/>
    <property type="project" value="UniProtKB-UniRule"/>
</dbReference>
<keyword evidence="1 2" id="KW-0482">Metalloprotease</keyword>
<evidence type="ECO:0000313" key="5">
    <source>
        <dbReference type="WBParaSite" id="ACAC_0001331901-mRNA-1"/>
    </source>
</evidence>
<dbReference type="Gene3D" id="3.40.390.10">
    <property type="entry name" value="Collagenase (Catalytic Domain)"/>
    <property type="match status" value="1"/>
</dbReference>
<dbReference type="Proteomes" id="UP000035642">
    <property type="component" value="Unassembled WGS sequence"/>
</dbReference>
<protein>
    <recommendedName>
        <fullName evidence="2">Metalloendopeptidase</fullName>
        <ecNumber evidence="2">3.4.24.-</ecNumber>
    </recommendedName>
</protein>
<sequence>MSIKVGIAVHEIGHTLGLFHTMQRYDRDRFINIVVKNIRSYADVYGLTYDYGSIMHYDELRFVKCAGNSLAALLRIVAFHSYSANGRPTMIARDLRYQKTMGSDLISFSDIFMINEHYGCNGWSYNHFC</sequence>
<dbReference type="GO" id="GO:0008270">
    <property type="term" value="F:zinc ion binding"/>
    <property type="evidence" value="ECO:0007669"/>
    <property type="project" value="UniProtKB-UniRule"/>
</dbReference>
<dbReference type="AlphaFoldDB" id="A0A0K0DNI1"/>
<dbReference type="InterPro" id="IPR024079">
    <property type="entry name" value="MetalloPept_cat_dom_sf"/>
</dbReference>
<feature type="binding site" evidence="1">
    <location>
        <position position="10"/>
    </location>
    <ligand>
        <name>Zn(2+)</name>
        <dbReference type="ChEBI" id="CHEBI:29105"/>
        <note>catalytic</note>
    </ligand>
</feature>
<dbReference type="PANTHER" id="PTHR10127:SF793">
    <property type="entry name" value="ZINC METALLOPROTEINASE NAS-31"/>
    <property type="match status" value="1"/>
</dbReference>
<dbReference type="WBParaSite" id="ACAC_0001331901-mRNA-1">
    <property type="protein sequence ID" value="ACAC_0001331901-mRNA-1"/>
    <property type="gene ID" value="ACAC_0001331901"/>
</dbReference>
<comment type="caution">
    <text evidence="1">Lacks conserved residue(s) required for the propagation of feature annotation.</text>
</comment>
<evidence type="ECO:0000256" key="2">
    <source>
        <dbReference type="RuleBase" id="RU361183"/>
    </source>
</evidence>
<dbReference type="Pfam" id="PF01400">
    <property type="entry name" value="Astacin"/>
    <property type="match status" value="1"/>
</dbReference>
<dbReference type="GO" id="GO:0006508">
    <property type="term" value="P:proteolysis"/>
    <property type="evidence" value="ECO:0007669"/>
    <property type="project" value="UniProtKB-KW"/>
</dbReference>
<proteinExistence type="predicted"/>
<feature type="active site" evidence="1">
    <location>
        <position position="11"/>
    </location>
</feature>
<organism evidence="4 5">
    <name type="scientific">Angiostrongylus cantonensis</name>
    <name type="common">Rat lungworm</name>
    <dbReference type="NCBI Taxonomy" id="6313"/>
    <lineage>
        <taxon>Eukaryota</taxon>
        <taxon>Metazoa</taxon>
        <taxon>Ecdysozoa</taxon>
        <taxon>Nematoda</taxon>
        <taxon>Chromadorea</taxon>
        <taxon>Rhabditida</taxon>
        <taxon>Rhabditina</taxon>
        <taxon>Rhabditomorpha</taxon>
        <taxon>Strongyloidea</taxon>
        <taxon>Metastrongylidae</taxon>
        <taxon>Angiostrongylus</taxon>
    </lineage>
</organism>
<evidence type="ECO:0000259" key="3">
    <source>
        <dbReference type="PROSITE" id="PS51864"/>
    </source>
</evidence>
<keyword evidence="4" id="KW-1185">Reference proteome</keyword>
<evidence type="ECO:0000256" key="1">
    <source>
        <dbReference type="PROSITE-ProRule" id="PRU01211"/>
    </source>
</evidence>
<dbReference type="PRINTS" id="PR00480">
    <property type="entry name" value="ASTACIN"/>
</dbReference>
<accession>A0A0K0DNI1</accession>
<dbReference type="STRING" id="6313.A0A0K0DNI1"/>
<dbReference type="InterPro" id="IPR001506">
    <property type="entry name" value="Peptidase_M12A"/>
</dbReference>